<comment type="caution">
    <text evidence="7">The sequence shown here is derived from an EMBL/GenBank/DDBJ whole genome shotgun (WGS) entry which is preliminary data.</text>
</comment>
<evidence type="ECO:0000256" key="3">
    <source>
        <dbReference type="ARBA" id="ARBA00022884"/>
    </source>
</evidence>
<dbReference type="InterPro" id="IPR048741">
    <property type="entry name" value="Pus10-like_C"/>
</dbReference>
<keyword evidence="3 5" id="KW-0694">RNA-binding</keyword>
<keyword evidence="2 5" id="KW-0819">tRNA processing</keyword>
<comment type="similarity">
    <text evidence="1 5">Belongs to the pseudouridine synthase Pus10 family.</text>
</comment>
<evidence type="ECO:0000256" key="4">
    <source>
        <dbReference type="ARBA" id="ARBA00023235"/>
    </source>
</evidence>
<dbReference type="Pfam" id="PF22023">
    <property type="entry name" value="Pus10_THUMP_arc"/>
    <property type="match status" value="1"/>
</dbReference>
<dbReference type="InterPro" id="IPR005912">
    <property type="entry name" value="Pus10"/>
</dbReference>
<organism evidence="7">
    <name type="scientific">Caldiarchaeum subterraneum</name>
    <dbReference type="NCBI Taxonomy" id="311458"/>
    <lineage>
        <taxon>Archaea</taxon>
        <taxon>Nitrososphaerota</taxon>
        <taxon>Candidatus Caldarchaeales</taxon>
        <taxon>Candidatus Caldarchaeaceae</taxon>
        <taxon>Candidatus Caldarchaeum</taxon>
    </lineage>
</organism>
<dbReference type="GO" id="GO:0031119">
    <property type="term" value="P:tRNA pseudouridine synthesis"/>
    <property type="evidence" value="ECO:0007669"/>
    <property type="project" value="UniProtKB-UniRule"/>
</dbReference>
<evidence type="ECO:0000256" key="2">
    <source>
        <dbReference type="ARBA" id="ARBA00022694"/>
    </source>
</evidence>
<dbReference type="InterPro" id="IPR020103">
    <property type="entry name" value="PsdUridine_synth_cat_dom_sf"/>
</dbReference>
<dbReference type="Pfam" id="PF21238">
    <property type="entry name" value="Pus10_C"/>
    <property type="match status" value="1"/>
</dbReference>
<feature type="binding site" evidence="5">
    <location>
        <position position="398"/>
    </location>
    <ligand>
        <name>substrate</name>
    </ligand>
</feature>
<dbReference type="AlphaFoldDB" id="A0A7J3VS34"/>
<comment type="catalytic activity">
    <reaction evidence="5">
        <text>uridine(55) in tRNA = pseudouridine(55) in tRNA</text>
        <dbReference type="Rhea" id="RHEA:42532"/>
        <dbReference type="Rhea" id="RHEA-COMP:10101"/>
        <dbReference type="Rhea" id="RHEA-COMP:10102"/>
        <dbReference type="ChEBI" id="CHEBI:65314"/>
        <dbReference type="ChEBI" id="CHEBI:65315"/>
        <dbReference type="EC" id="5.4.99.25"/>
    </reaction>
</comment>
<dbReference type="Gene3D" id="3.30.70.2510">
    <property type="match status" value="1"/>
</dbReference>
<reference evidence="7" key="1">
    <citation type="journal article" date="2020" name="mSystems">
        <title>Genome- and Community-Level Interaction Insights into Carbon Utilization and Element Cycling Functions of Hydrothermarchaeota in Hydrothermal Sediment.</title>
        <authorList>
            <person name="Zhou Z."/>
            <person name="Liu Y."/>
            <person name="Xu W."/>
            <person name="Pan J."/>
            <person name="Luo Z.H."/>
            <person name="Li M."/>
        </authorList>
    </citation>
    <scope>NUCLEOTIDE SEQUENCE [LARGE SCALE GENOMIC DNA]</scope>
    <source>
        <strain evidence="7">SpSt-1074</strain>
    </source>
</reference>
<name>A0A7J3VS34_CALS0</name>
<comment type="function">
    <text evidence="5">Responsible for synthesis of pseudouridine from uracil-54 and uracil-55 in the psi GC loop of transfer RNAs.</text>
</comment>
<evidence type="ECO:0000259" key="6">
    <source>
        <dbReference type="PROSITE" id="PS51165"/>
    </source>
</evidence>
<dbReference type="Gene3D" id="3.30.70.3190">
    <property type="match status" value="1"/>
</dbReference>
<feature type="binding site" evidence="5">
    <location>
        <position position="326"/>
    </location>
    <ligand>
        <name>substrate</name>
    </ligand>
</feature>
<dbReference type="FunFam" id="3.30.70.2510:FF:000001">
    <property type="entry name" value="tRNA pseudouridine synthase Pus10"/>
    <property type="match status" value="1"/>
</dbReference>
<feature type="domain" description="THUMP" evidence="6">
    <location>
        <begin position="69"/>
        <end position="189"/>
    </location>
</feature>
<sequence>MTSLAQLTVELLRSGALCDYCLGRQFARLGYGLSNRERGRALKVALLMEAVKNRDEGLVKLLAENGGLEEAAVHLGLSKPEGFVCGVCGGSLSEKNLREMAEMVLKMLEGYEFTTFLVGASVPSEVREREDSLRAALGLSEAEDIKNDVSREVGKLLAAITGKKADHKHPDITIVVDIFSKTCRIISNPLFLKGRYLKHSRQLPQSPWSCRRCWGKGCHSCGFTGREYPTSVAELVGEPARRLFQAERYKFHAAGREDVDALVQNEGRPFVLELSRPRVRSVPFNVVEETINGEARGMVEVRVESLASRKEVRTLKSTSALTSKTYEVRAFFEDELDAERIKRLEEYFRNRVVEQRTPTRVLGRRSDRVRRKTVYWVEAALVDGREAVFKIRCQGGLYVKELVTGDSGRTVPSFAELLQAVPTRLELTVLAVETQP</sequence>
<feature type="active site" description="Nucleophile" evidence="5">
    <location>
        <position position="258"/>
    </location>
</feature>
<evidence type="ECO:0000256" key="5">
    <source>
        <dbReference type="HAMAP-Rule" id="MF_01893"/>
    </source>
</evidence>
<evidence type="ECO:0000313" key="7">
    <source>
        <dbReference type="EMBL" id="HHM43850.1"/>
    </source>
</evidence>
<protein>
    <recommendedName>
        <fullName evidence="5">tRNA pseudouridine synthase Pus10</fullName>
        <ecNumber evidence="5">5.4.99.25</ecNumber>
    </recommendedName>
    <alternativeName>
        <fullName evidence="5">tRNA pseudouridine 54/55 synthase</fullName>
        <shortName evidence="5">Psi54/55 synthase</shortName>
    </alternativeName>
</protein>
<gene>
    <name evidence="5" type="primary">pus10</name>
    <name evidence="7" type="ORF">ENM31_00945</name>
</gene>
<dbReference type="InterPro" id="IPR039894">
    <property type="entry name" value="Pus10-like"/>
</dbReference>
<keyword evidence="4 5" id="KW-0413">Isomerase</keyword>
<dbReference type="NCBIfam" id="TIGR01213">
    <property type="entry name" value="pseudo_Pus10arc"/>
    <property type="match status" value="1"/>
</dbReference>
<evidence type="ECO:0000256" key="1">
    <source>
        <dbReference type="ARBA" id="ARBA00009652"/>
    </source>
</evidence>
<accession>A0A7J3VS34</accession>
<dbReference type="HAMAP" id="MF_01893">
    <property type="entry name" value="Pus10_arch"/>
    <property type="match status" value="1"/>
</dbReference>
<dbReference type="PANTHER" id="PTHR21568:SF0">
    <property type="entry name" value="TRNA PSEUDOURIDINE SYNTHASE PUS10"/>
    <property type="match status" value="1"/>
</dbReference>
<dbReference type="GO" id="GO:0160148">
    <property type="term" value="F:tRNA pseudouridine(55) synthase activity"/>
    <property type="evidence" value="ECO:0007669"/>
    <property type="project" value="UniProtKB-EC"/>
</dbReference>
<dbReference type="SUPFAM" id="SSF55120">
    <property type="entry name" value="Pseudouridine synthase"/>
    <property type="match status" value="1"/>
</dbReference>
<proteinExistence type="inferred from homology"/>
<dbReference type="PROSITE" id="PS51165">
    <property type="entry name" value="THUMP"/>
    <property type="match status" value="1"/>
</dbReference>
<dbReference type="InterPro" id="IPR004114">
    <property type="entry name" value="THUMP_dom"/>
</dbReference>
<dbReference type="EC" id="5.4.99.25" evidence="5"/>
<dbReference type="EMBL" id="DRXH01000037">
    <property type="protein sequence ID" value="HHM43850.1"/>
    <property type="molecule type" value="Genomic_DNA"/>
</dbReference>
<dbReference type="PANTHER" id="PTHR21568">
    <property type="entry name" value="TRNA PSEUDOURIDINE SYNTHASE PUS10"/>
    <property type="match status" value="1"/>
</dbReference>
<dbReference type="GO" id="GO:0000049">
    <property type="term" value="F:tRNA binding"/>
    <property type="evidence" value="ECO:0007669"/>
    <property type="project" value="InterPro"/>
</dbReference>
<comment type="catalytic activity">
    <reaction evidence="5">
        <text>uridine(54) in tRNA = pseudouridine(54) in tRNA</text>
        <dbReference type="Rhea" id="RHEA:57876"/>
        <dbReference type="Rhea" id="RHEA-COMP:10193"/>
        <dbReference type="Rhea" id="RHEA-COMP:14141"/>
        <dbReference type="ChEBI" id="CHEBI:65314"/>
        <dbReference type="ChEBI" id="CHEBI:65315"/>
    </reaction>
</comment>
<dbReference type="InterPro" id="IPR055174">
    <property type="entry name" value="Pus10_THUMP_arc"/>
</dbReference>